<keyword evidence="1" id="KW-0732">Signal</keyword>
<evidence type="ECO:0000256" key="1">
    <source>
        <dbReference type="SAM" id="SignalP"/>
    </source>
</evidence>
<name>A0A345P9C9_9GAMM</name>
<feature type="signal peptide" evidence="1">
    <location>
        <begin position="1"/>
        <end position="20"/>
    </location>
</feature>
<evidence type="ECO:0000313" key="2">
    <source>
        <dbReference type="EMBL" id="AXI03888.1"/>
    </source>
</evidence>
<organism evidence="2 3">
    <name type="scientific">Aquirhabdus parva</name>
    <dbReference type="NCBI Taxonomy" id="2283318"/>
    <lineage>
        <taxon>Bacteria</taxon>
        <taxon>Pseudomonadati</taxon>
        <taxon>Pseudomonadota</taxon>
        <taxon>Gammaproteobacteria</taxon>
        <taxon>Moraxellales</taxon>
        <taxon>Moraxellaceae</taxon>
        <taxon>Aquirhabdus</taxon>
    </lineage>
</organism>
<dbReference type="RefSeq" id="WP_114899996.1">
    <property type="nucleotide sequence ID" value="NZ_CP031222.1"/>
</dbReference>
<evidence type="ECO:0000313" key="3">
    <source>
        <dbReference type="Proteomes" id="UP000253940"/>
    </source>
</evidence>
<proteinExistence type="predicted"/>
<dbReference type="KEGG" id="mbah:HYN46_14200"/>
<dbReference type="EMBL" id="CP031222">
    <property type="protein sequence ID" value="AXI03888.1"/>
    <property type="molecule type" value="Genomic_DNA"/>
</dbReference>
<protein>
    <submittedName>
        <fullName evidence="2">Uncharacterized protein</fullName>
    </submittedName>
</protein>
<keyword evidence="3" id="KW-1185">Reference proteome</keyword>
<accession>A0A345P9C9</accession>
<sequence>MKLAFIMVALLSTASFTVHGAGLESSGNQSFNPSLYPSIKASKHGVVVIGKSSKTYAISDTNNKKRTVFEYDGDAQINFSNDLLLTSDHALDDPEKSKITAKYLTIVSVSQSSQIHTTQGQTLPVEHGSTLTASHGKLFFNGAPVQDNTYKYTLKDKTLVALTPEDNAIAVTYSIAQSDTASTHALNHVHSS</sequence>
<dbReference type="AlphaFoldDB" id="A0A345P9C9"/>
<reference evidence="2 3" key="1">
    <citation type="submission" date="2018-07" db="EMBL/GenBank/DDBJ databases">
        <title>Genome sequencing of Moraxellaceae gen. HYN0046.</title>
        <authorList>
            <person name="Kim M."/>
            <person name="Yi H."/>
        </authorList>
    </citation>
    <scope>NUCLEOTIDE SEQUENCE [LARGE SCALE GENOMIC DNA]</scope>
    <source>
        <strain evidence="2 3">HYN0046</strain>
    </source>
</reference>
<feature type="chain" id="PRO_5017070879" evidence="1">
    <location>
        <begin position="21"/>
        <end position="192"/>
    </location>
</feature>
<dbReference type="Proteomes" id="UP000253940">
    <property type="component" value="Chromosome"/>
</dbReference>
<gene>
    <name evidence="2" type="ORF">HYN46_14200</name>
</gene>